<sequence>MLKINNLFNEFQKNRDIILNNKVYMSIVIYLVILFIIDYSGCINLYGQNIIRRCINMYRRLDPLNYKNKLKPFCKKYDKILDENDIIQLQSIKIPEIQDIGTKTRKNTTTHECCKQYSKTDIKIIKGITEKIRQKYEKKIQKKLYYIKTREATIYRYYGNNSHHLWHVDPQNLTEIYNIIICIQKKGKISPLQCKDKEGAAYSIHFEEGDAALFNGGTTVHQVPPNDDPNSERTVLSLAFTSDKKLSQKNDSKNMCVYIEGGNNYVNIFKIVVLVFSLNWILTKISGTNRLSYKYIFVFLIINLLISKYIPSNCDIGLGTGRASSISHNFVILFGFIATTISIKGGMLLFSYFLISDVFFSRKWVAYN</sequence>
<accession>A0A5E8CJI8</accession>
<evidence type="ECO:0000313" key="2">
    <source>
        <dbReference type="EMBL" id="VVU95451.1"/>
    </source>
</evidence>
<feature type="transmembrane region" description="Helical" evidence="1">
    <location>
        <begin position="265"/>
        <end position="282"/>
    </location>
</feature>
<proteinExistence type="predicted"/>
<keyword evidence="1" id="KW-0472">Membrane</keyword>
<reference evidence="2" key="1">
    <citation type="submission" date="2019-09" db="EMBL/GenBank/DDBJ databases">
        <authorList>
            <person name="Needham M D."/>
        </authorList>
    </citation>
    <scope>NUCLEOTIDE SEQUENCE</scope>
</reference>
<name>A0A5E8CJI8_9ZZZZ</name>
<gene>
    <name evidence="2" type="ORF">CPAV1605_1202</name>
</gene>
<evidence type="ECO:0000256" key="1">
    <source>
        <dbReference type="SAM" id="Phobius"/>
    </source>
</evidence>
<dbReference type="EMBL" id="CABVLZ010000004">
    <property type="protein sequence ID" value="VVU95451.1"/>
    <property type="molecule type" value="Genomic_DNA"/>
</dbReference>
<organism evidence="2">
    <name type="scientific">seawater metagenome</name>
    <dbReference type="NCBI Taxonomy" id="1561972"/>
    <lineage>
        <taxon>unclassified sequences</taxon>
        <taxon>metagenomes</taxon>
        <taxon>ecological metagenomes</taxon>
    </lineage>
</organism>
<keyword evidence="1" id="KW-0812">Transmembrane</keyword>
<feature type="transmembrane region" description="Helical" evidence="1">
    <location>
        <begin position="23"/>
        <end position="47"/>
    </location>
</feature>
<dbReference type="AlphaFoldDB" id="A0A5E8CJI8"/>
<feature type="transmembrane region" description="Helical" evidence="1">
    <location>
        <begin position="330"/>
        <end position="355"/>
    </location>
</feature>
<feature type="transmembrane region" description="Helical" evidence="1">
    <location>
        <begin position="294"/>
        <end position="310"/>
    </location>
</feature>
<protein>
    <submittedName>
        <fullName evidence="2">Uncharacterized protein</fullName>
    </submittedName>
</protein>
<keyword evidence="1" id="KW-1133">Transmembrane helix</keyword>